<evidence type="ECO:0000313" key="3">
    <source>
        <dbReference type="Proteomes" id="UP000037460"/>
    </source>
</evidence>
<gene>
    <name evidence="2" type="ORF">Ctob_016507</name>
</gene>
<sequence>MHSAPHPSPALSSPPAVTPEPYRAARMMGDSSRTPQPSWAPGRSWAASPQLPFWLTLYPSP</sequence>
<organism evidence="2 3">
    <name type="scientific">Chrysochromulina tobinii</name>
    <dbReference type="NCBI Taxonomy" id="1460289"/>
    <lineage>
        <taxon>Eukaryota</taxon>
        <taxon>Haptista</taxon>
        <taxon>Haptophyta</taxon>
        <taxon>Prymnesiophyceae</taxon>
        <taxon>Prymnesiales</taxon>
        <taxon>Chrysochromulinaceae</taxon>
        <taxon>Chrysochromulina</taxon>
    </lineage>
</organism>
<keyword evidence="3" id="KW-1185">Reference proteome</keyword>
<reference evidence="3" key="1">
    <citation type="journal article" date="2015" name="PLoS Genet.">
        <title>Genome Sequence and Transcriptome Analyses of Chrysochromulina tobin: Metabolic Tools for Enhanced Algal Fitness in the Prominent Order Prymnesiales (Haptophyceae).</title>
        <authorList>
            <person name="Hovde B.T."/>
            <person name="Deodato C.R."/>
            <person name="Hunsperger H.M."/>
            <person name="Ryken S.A."/>
            <person name="Yost W."/>
            <person name="Jha R.K."/>
            <person name="Patterson J."/>
            <person name="Monnat R.J. Jr."/>
            <person name="Barlow S.B."/>
            <person name="Starkenburg S.R."/>
            <person name="Cattolico R.A."/>
        </authorList>
    </citation>
    <scope>NUCLEOTIDE SEQUENCE</scope>
    <source>
        <strain evidence="3">CCMP291</strain>
    </source>
</reference>
<feature type="region of interest" description="Disordered" evidence="1">
    <location>
        <begin position="1"/>
        <end position="44"/>
    </location>
</feature>
<evidence type="ECO:0000256" key="1">
    <source>
        <dbReference type="SAM" id="MobiDB-lite"/>
    </source>
</evidence>
<protein>
    <submittedName>
        <fullName evidence="2">Uncharacterized protein</fullName>
    </submittedName>
</protein>
<feature type="compositionally biased region" description="Low complexity" evidence="1">
    <location>
        <begin position="1"/>
        <end position="15"/>
    </location>
</feature>
<accession>A0A0M0KCJ7</accession>
<name>A0A0M0KCJ7_9EUKA</name>
<dbReference type="AlphaFoldDB" id="A0A0M0KCJ7"/>
<proteinExistence type="predicted"/>
<comment type="caution">
    <text evidence="2">The sequence shown here is derived from an EMBL/GenBank/DDBJ whole genome shotgun (WGS) entry which is preliminary data.</text>
</comment>
<dbReference type="Proteomes" id="UP000037460">
    <property type="component" value="Unassembled WGS sequence"/>
</dbReference>
<dbReference type="EMBL" id="JWZX01000624">
    <property type="protein sequence ID" value="KOO36138.1"/>
    <property type="molecule type" value="Genomic_DNA"/>
</dbReference>
<evidence type="ECO:0000313" key="2">
    <source>
        <dbReference type="EMBL" id="KOO36138.1"/>
    </source>
</evidence>